<protein>
    <submittedName>
        <fullName evidence="2">Thiosulfate oxidation carrier protein SoxY</fullName>
    </submittedName>
</protein>
<dbReference type="Pfam" id="PF13501">
    <property type="entry name" value="SoxY"/>
    <property type="match status" value="1"/>
</dbReference>
<feature type="domain" description="Ig-like SoxY" evidence="1">
    <location>
        <begin position="51"/>
        <end position="153"/>
    </location>
</feature>
<organism evidence="2 3">
    <name type="scientific">Thauera mechernichensis</name>
    <dbReference type="NCBI Taxonomy" id="82788"/>
    <lineage>
        <taxon>Bacteria</taxon>
        <taxon>Pseudomonadati</taxon>
        <taxon>Pseudomonadota</taxon>
        <taxon>Betaproteobacteria</taxon>
        <taxon>Rhodocyclales</taxon>
        <taxon>Zoogloeaceae</taxon>
        <taxon>Thauera</taxon>
    </lineage>
</organism>
<dbReference type="NCBIfam" id="TIGR04488">
    <property type="entry name" value="SoxY_true_GGCGG"/>
    <property type="match status" value="1"/>
</dbReference>
<reference evidence="3" key="1">
    <citation type="journal article" date="2019" name="Int. J. Syst. Evol. Microbiol.">
        <title>The Global Catalogue of Microorganisms (GCM) 10K type strain sequencing project: providing services to taxonomists for standard genome sequencing and annotation.</title>
        <authorList>
            <consortium name="The Broad Institute Genomics Platform"/>
            <consortium name="The Broad Institute Genome Sequencing Center for Infectious Disease"/>
            <person name="Wu L."/>
            <person name="Ma J."/>
        </authorList>
    </citation>
    <scope>NUCLEOTIDE SEQUENCE [LARGE SCALE GENOMIC DNA]</scope>
    <source>
        <strain evidence="3">CCUG 48884</strain>
    </source>
</reference>
<dbReference type="PIRSF" id="PIRSF010312">
    <property type="entry name" value="Sulphur_oxidation_SoxY"/>
    <property type="match status" value="1"/>
</dbReference>
<dbReference type="InterPro" id="IPR006311">
    <property type="entry name" value="TAT_signal"/>
</dbReference>
<dbReference type="RefSeq" id="WP_002938213.1">
    <property type="nucleotide sequence ID" value="NZ_JARQZE010000001.1"/>
</dbReference>
<accession>A0ABW3WIQ6</accession>
<evidence type="ECO:0000313" key="3">
    <source>
        <dbReference type="Proteomes" id="UP001597158"/>
    </source>
</evidence>
<keyword evidence="3" id="KW-1185">Reference proteome</keyword>
<dbReference type="Gene3D" id="2.60.40.2470">
    <property type="entry name" value="SoxY domain"/>
    <property type="match status" value="1"/>
</dbReference>
<sequence length="155" mass="15737">MNHQRRDALKAAGGLGVFGLLAAIGFIRPELAHAARNEAAFSAKSLDAVVAALGATTPTESGGILISAPDIAEDGAAVPVGVLSTLPGTDQIVIMVEKNLNMVAASFVIASGTMADVQTSIKMGQTSNVLAMVRADGKYFVAKREVRVTLGGCGG</sequence>
<name>A0ABW3WIQ6_9RHOO</name>
<evidence type="ECO:0000259" key="1">
    <source>
        <dbReference type="Pfam" id="PF13501"/>
    </source>
</evidence>
<proteinExistence type="predicted"/>
<dbReference type="EMBL" id="JBHTMC010000027">
    <property type="protein sequence ID" value="MFD1265153.1"/>
    <property type="molecule type" value="Genomic_DNA"/>
</dbReference>
<comment type="caution">
    <text evidence="2">The sequence shown here is derived from an EMBL/GenBank/DDBJ whole genome shotgun (WGS) entry which is preliminary data.</text>
</comment>
<gene>
    <name evidence="2" type="primary">soxY</name>
    <name evidence="2" type="ORF">ACFQ4M_16375</name>
</gene>
<dbReference type="InterPro" id="IPR032711">
    <property type="entry name" value="SoxY"/>
</dbReference>
<dbReference type="Proteomes" id="UP001597158">
    <property type="component" value="Unassembled WGS sequence"/>
</dbReference>
<dbReference type="InterPro" id="IPR038162">
    <property type="entry name" value="SoxY_sf"/>
</dbReference>
<evidence type="ECO:0000313" key="2">
    <source>
        <dbReference type="EMBL" id="MFD1265153.1"/>
    </source>
</evidence>
<dbReference type="InterPro" id="IPR016568">
    <property type="entry name" value="Sulphur_oxidation_SoxY"/>
</dbReference>
<dbReference type="PROSITE" id="PS51318">
    <property type="entry name" value="TAT"/>
    <property type="match status" value="1"/>
</dbReference>